<keyword evidence="3" id="KW-1185">Reference proteome</keyword>
<dbReference type="Proteomes" id="UP001205185">
    <property type="component" value="Unassembled WGS sequence"/>
</dbReference>
<organism evidence="2 3">
    <name type="scientific">Actinokineospora diospyrosa</name>
    <dbReference type="NCBI Taxonomy" id="103728"/>
    <lineage>
        <taxon>Bacteria</taxon>
        <taxon>Bacillati</taxon>
        <taxon>Actinomycetota</taxon>
        <taxon>Actinomycetes</taxon>
        <taxon>Pseudonocardiales</taxon>
        <taxon>Pseudonocardiaceae</taxon>
        <taxon>Actinokineospora</taxon>
    </lineage>
</organism>
<accession>A0ABT1I5B4</accession>
<dbReference type="SUPFAM" id="SSF52540">
    <property type="entry name" value="P-loop containing nucleoside triphosphate hydrolases"/>
    <property type="match status" value="1"/>
</dbReference>
<dbReference type="InterPro" id="IPR049052">
    <property type="entry name" value="nSTAND1"/>
</dbReference>
<evidence type="ECO:0000259" key="1">
    <source>
        <dbReference type="Pfam" id="PF20703"/>
    </source>
</evidence>
<dbReference type="EMBL" id="JAMTCO010000001">
    <property type="protein sequence ID" value="MCP2267824.1"/>
    <property type="molecule type" value="Genomic_DNA"/>
</dbReference>
<dbReference type="InterPro" id="IPR027417">
    <property type="entry name" value="P-loop_NTPase"/>
</dbReference>
<name>A0ABT1I5B4_9PSEU</name>
<proteinExistence type="predicted"/>
<comment type="caution">
    <text evidence="2">The sequence shown here is derived from an EMBL/GenBank/DDBJ whole genome shotgun (WGS) entry which is preliminary data.</text>
</comment>
<reference evidence="2 3" key="1">
    <citation type="submission" date="2022-06" db="EMBL/GenBank/DDBJ databases">
        <title>Genomic Encyclopedia of Archaeal and Bacterial Type Strains, Phase II (KMG-II): from individual species to whole genera.</title>
        <authorList>
            <person name="Goeker M."/>
        </authorList>
    </citation>
    <scope>NUCLEOTIDE SEQUENCE [LARGE SCALE GENOMIC DNA]</scope>
    <source>
        <strain evidence="2 3">DSM 44255</strain>
    </source>
</reference>
<feature type="domain" description="Novel STAND NTPase 1" evidence="1">
    <location>
        <begin position="117"/>
        <end position="424"/>
    </location>
</feature>
<dbReference type="Pfam" id="PF20703">
    <property type="entry name" value="nSTAND1"/>
    <property type="match status" value="1"/>
</dbReference>
<sequence>MQAQQLVVELVVHSSDLAEAPPDRTRLAEWVVDLFRRDPELWSRFNQAAAAAEGDLSDPVRREFRGLLGQVGQAAAGMSTAVSEQWNRGLAEMVGVRQRMRSARSEAGQLDWGADGPYPGLAAYTDRHASVFFGRERTLARLLAELGKPRTEPLFVIGVSGVGKSSLLRAGLVPAIERGELLVPGSASWPRVVFTPRGAPLTGLRAVLGDGRTALVIDQFENALLERDPERGAFLAAVREAARDHLVVIGLRADAYALCSAAFSLQGNTFTVGRMSEQELARAITAPAGAAGVTLADGLADLMIEDLRDLGPDPHYHPGALPLLGYALHATWHRHRGTTLTLADYHASGRVRGALVEAADQVLESLPEPDVRAVLVALVTLGEEGAHRRRRVPVELIAGPVLTELHAARLVTITDNQAEISHDASSAPGPASRPG</sequence>
<evidence type="ECO:0000313" key="2">
    <source>
        <dbReference type="EMBL" id="MCP2267824.1"/>
    </source>
</evidence>
<evidence type="ECO:0000313" key="3">
    <source>
        <dbReference type="Proteomes" id="UP001205185"/>
    </source>
</evidence>
<gene>
    <name evidence="2" type="ORF">LV75_000306</name>
</gene>
<protein>
    <submittedName>
        <fullName evidence="2">AAA ATPase domain-containing protein</fullName>
    </submittedName>
</protein>